<reference evidence="1" key="2">
    <citation type="journal article" date="2015" name="Data Brief">
        <title>Shoot transcriptome of the giant reed, Arundo donax.</title>
        <authorList>
            <person name="Barrero R.A."/>
            <person name="Guerrero F.D."/>
            <person name="Moolhuijzen P."/>
            <person name="Goolsby J.A."/>
            <person name="Tidwell J."/>
            <person name="Bellgard S.E."/>
            <person name="Bellgard M.I."/>
        </authorList>
    </citation>
    <scope>NUCLEOTIDE SEQUENCE</scope>
    <source>
        <tissue evidence="1">Shoot tissue taken approximately 20 cm above the soil surface</tissue>
    </source>
</reference>
<reference evidence="1" key="1">
    <citation type="submission" date="2014-09" db="EMBL/GenBank/DDBJ databases">
        <authorList>
            <person name="Magalhaes I.L.F."/>
            <person name="Oliveira U."/>
            <person name="Santos F.R."/>
            <person name="Vidigal T.H.D.A."/>
            <person name="Brescovit A.D."/>
            <person name="Santos A.J."/>
        </authorList>
    </citation>
    <scope>NUCLEOTIDE SEQUENCE</scope>
    <source>
        <tissue evidence="1">Shoot tissue taken approximately 20 cm above the soil surface</tissue>
    </source>
</reference>
<protein>
    <submittedName>
        <fullName evidence="1">Uncharacterized protein</fullName>
    </submittedName>
</protein>
<organism evidence="1">
    <name type="scientific">Arundo donax</name>
    <name type="common">Giant reed</name>
    <name type="synonym">Donax arundinaceus</name>
    <dbReference type="NCBI Taxonomy" id="35708"/>
    <lineage>
        <taxon>Eukaryota</taxon>
        <taxon>Viridiplantae</taxon>
        <taxon>Streptophyta</taxon>
        <taxon>Embryophyta</taxon>
        <taxon>Tracheophyta</taxon>
        <taxon>Spermatophyta</taxon>
        <taxon>Magnoliopsida</taxon>
        <taxon>Liliopsida</taxon>
        <taxon>Poales</taxon>
        <taxon>Poaceae</taxon>
        <taxon>PACMAD clade</taxon>
        <taxon>Arundinoideae</taxon>
        <taxon>Arundineae</taxon>
        <taxon>Arundo</taxon>
    </lineage>
</organism>
<proteinExistence type="predicted"/>
<evidence type="ECO:0000313" key="1">
    <source>
        <dbReference type="EMBL" id="JAD86550.1"/>
    </source>
</evidence>
<dbReference type="EMBL" id="GBRH01211345">
    <property type="protein sequence ID" value="JAD86550.1"/>
    <property type="molecule type" value="Transcribed_RNA"/>
</dbReference>
<name>A0A0A9DLK6_ARUDO</name>
<sequence>MKQWILKVHLPLFSGVTQSDCWLHQIGLAPL</sequence>
<dbReference type="AlphaFoldDB" id="A0A0A9DLK6"/>
<accession>A0A0A9DLK6</accession>